<protein>
    <submittedName>
        <fullName evidence="1">Uncharacterized protein</fullName>
    </submittedName>
</protein>
<reference evidence="1" key="1">
    <citation type="journal article" date="2020" name="Stud. Mycol.">
        <title>101 Dothideomycetes genomes: a test case for predicting lifestyles and emergence of pathogens.</title>
        <authorList>
            <person name="Haridas S."/>
            <person name="Albert R."/>
            <person name="Binder M."/>
            <person name="Bloem J."/>
            <person name="Labutti K."/>
            <person name="Salamov A."/>
            <person name="Andreopoulos B."/>
            <person name="Baker S."/>
            <person name="Barry K."/>
            <person name="Bills G."/>
            <person name="Bluhm B."/>
            <person name="Cannon C."/>
            <person name="Castanera R."/>
            <person name="Culley D."/>
            <person name="Daum C."/>
            <person name="Ezra D."/>
            <person name="Gonzalez J."/>
            <person name="Henrissat B."/>
            <person name="Kuo A."/>
            <person name="Liang C."/>
            <person name="Lipzen A."/>
            <person name="Lutzoni F."/>
            <person name="Magnuson J."/>
            <person name="Mondo S."/>
            <person name="Nolan M."/>
            <person name="Ohm R."/>
            <person name="Pangilinan J."/>
            <person name="Park H.-J."/>
            <person name="Ramirez L."/>
            <person name="Alfaro M."/>
            <person name="Sun H."/>
            <person name="Tritt A."/>
            <person name="Yoshinaga Y."/>
            <person name="Zwiers L.-H."/>
            <person name="Turgeon B."/>
            <person name="Goodwin S."/>
            <person name="Spatafora J."/>
            <person name="Crous P."/>
            <person name="Grigoriev I."/>
        </authorList>
    </citation>
    <scope>NUCLEOTIDE SEQUENCE</scope>
    <source>
        <strain evidence="1">ATCC 36951</strain>
    </source>
</reference>
<evidence type="ECO:0000313" key="2">
    <source>
        <dbReference type="Proteomes" id="UP000799537"/>
    </source>
</evidence>
<dbReference type="PANTHER" id="PTHR42085">
    <property type="entry name" value="F-BOX DOMAIN-CONTAINING PROTEIN"/>
    <property type="match status" value="1"/>
</dbReference>
<dbReference type="PANTHER" id="PTHR42085:SF2">
    <property type="entry name" value="F-BOX DOMAIN-CONTAINING PROTEIN"/>
    <property type="match status" value="1"/>
</dbReference>
<dbReference type="OrthoDB" id="62952at2759"/>
<evidence type="ECO:0000313" key="1">
    <source>
        <dbReference type="EMBL" id="KAF2166051.1"/>
    </source>
</evidence>
<dbReference type="AlphaFoldDB" id="A0A6A6CG62"/>
<sequence length="175" mass="19977">MANTTTRSPVSFGSLPAELRNEIYHYTLVEETPIQLPYAYENTPFHEPPLLATSAWIRAEAAPIYYGSNTFSAPSPPAAHFFLCKNTAETISLIKTFRPIDLVLPWSAHKRWTDALVWNLNRLVKKNLCPEAVEVPLRGEEGDLEWCRLADIEGLEVVWQGEGFWSVQWKDEEED</sequence>
<dbReference type="RefSeq" id="XP_033666940.1">
    <property type="nucleotide sequence ID" value="XM_033806940.1"/>
</dbReference>
<dbReference type="InterPro" id="IPR038883">
    <property type="entry name" value="AN11006-like"/>
</dbReference>
<organism evidence="1 2">
    <name type="scientific">Zasmidium cellare ATCC 36951</name>
    <dbReference type="NCBI Taxonomy" id="1080233"/>
    <lineage>
        <taxon>Eukaryota</taxon>
        <taxon>Fungi</taxon>
        <taxon>Dikarya</taxon>
        <taxon>Ascomycota</taxon>
        <taxon>Pezizomycotina</taxon>
        <taxon>Dothideomycetes</taxon>
        <taxon>Dothideomycetidae</taxon>
        <taxon>Mycosphaerellales</taxon>
        <taxon>Mycosphaerellaceae</taxon>
        <taxon>Zasmidium</taxon>
    </lineage>
</organism>
<dbReference type="Proteomes" id="UP000799537">
    <property type="component" value="Unassembled WGS sequence"/>
</dbReference>
<keyword evidence="2" id="KW-1185">Reference proteome</keyword>
<gene>
    <name evidence="1" type="ORF">M409DRAFT_23779</name>
</gene>
<dbReference type="EMBL" id="ML993598">
    <property type="protein sequence ID" value="KAF2166051.1"/>
    <property type="molecule type" value="Genomic_DNA"/>
</dbReference>
<name>A0A6A6CG62_ZASCE</name>
<proteinExistence type="predicted"/>
<accession>A0A6A6CG62</accession>
<dbReference type="GeneID" id="54560212"/>